<keyword evidence="2 4" id="KW-0833">Ubl conjugation pathway</keyword>
<dbReference type="SUPFAM" id="SSF54236">
    <property type="entry name" value="Ubiquitin-like"/>
    <property type="match status" value="1"/>
</dbReference>
<evidence type="ECO:0000256" key="3">
    <source>
        <dbReference type="ARBA" id="ARBA00023006"/>
    </source>
</evidence>
<evidence type="ECO:0000256" key="1">
    <source>
        <dbReference type="ARBA" id="ARBA00022499"/>
    </source>
</evidence>
<protein>
    <recommendedName>
        <fullName evidence="4">Ubiquitin-like protein ATG12</fullName>
    </recommendedName>
</protein>
<organism evidence="6 7">
    <name type="scientific">Porites lobata</name>
    <dbReference type="NCBI Taxonomy" id="104759"/>
    <lineage>
        <taxon>Eukaryota</taxon>
        <taxon>Metazoa</taxon>
        <taxon>Cnidaria</taxon>
        <taxon>Anthozoa</taxon>
        <taxon>Hexacorallia</taxon>
        <taxon>Scleractinia</taxon>
        <taxon>Fungiina</taxon>
        <taxon>Poritidae</taxon>
        <taxon>Porites</taxon>
    </lineage>
</organism>
<feature type="compositionally biased region" description="Basic and acidic residues" evidence="5">
    <location>
        <begin position="34"/>
        <end position="43"/>
    </location>
</feature>
<dbReference type="EMBL" id="CALNXK010000005">
    <property type="protein sequence ID" value="CAH3037156.1"/>
    <property type="molecule type" value="Genomic_DNA"/>
</dbReference>
<feature type="compositionally biased region" description="Basic and acidic residues" evidence="5">
    <location>
        <begin position="8"/>
        <end position="20"/>
    </location>
</feature>
<dbReference type="PANTHER" id="PTHR13385:SF0">
    <property type="entry name" value="UBIQUITIN-LIKE PROTEIN ATG12"/>
    <property type="match status" value="1"/>
</dbReference>
<comment type="subunit">
    <text evidence="4">Forms a conjugate with ATG5.</text>
</comment>
<name>A0ABN8MW47_9CNID</name>
<dbReference type="InterPro" id="IPR007242">
    <property type="entry name" value="Atg12"/>
</dbReference>
<dbReference type="Pfam" id="PF04110">
    <property type="entry name" value="APG12"/>
    <property type="match status" value="1"/>
</dbReference>
<keyword evidence="7" id="KW-1185">Reference proteome</keyword>
<evidence type="ECO:0000256" key="5">
    <source>
        <dbReference type="SAM" id="MobiDB-lite"/>
    </source>
</evidence>
<dbReference type="Proteomes" id="UP001159405">
    <property type="component" value="Unassembled WGS sequence"/>
</dbReference>
<proteinExistence type="inferred from homology"/>
<evidence type="ECO:0000256" key="2">
    <source>
        <dbReference type="ARBA" id="ARBA00022786"/>
    </source>
</evidence>
<keyword evidence="3 4" id="KW-0072">Autophagy</keyword>
<accession>A0ABN8MW47</accession>
<feature type="region of interest" description="Disordered" evidence="5">
    <location>
        <begin position="1"/>
        <end position="43"/>
    </location>
</feature>
<reference evidence="6 7" key="1">
    <citation type="submission" date="2022-05" db="EMBL/GenBank/DDBJ databases">
        <authorList>
            <consortium name="Genoscope - CEA"/>
            <person name="William W."/>
        </authorList>
    </citation>
    <scope>NUCLEOTIDE SEQUENCE [LARGE SCALE GENOMIC DNA]</scope>
</reference>
<dbReference type="Gene3D" id="3.10.20.90">
    <property type="entry name" value="Phosphatidylinositol 3-kinase Catalytic Subunit, Chain A, domain 1"/>
    <property type="match status" value="1"/>
</dbReference>
<feature type="compositionally biased region" description="Polar residues" evidence="5">
    <location>
        <begin position="21"/>
        <end position="33"/>
    </location>
</feature>
<comment type="caution">
    <text evidence="6">The sequence shown here is derived from an EMBL/GenBank/DDBJ whole genome shotgun (WGS) entry which is preliminary data.</text>
</comment>
<evidence type="ECO:0000313" key="7">
    <source>
        <dbReference type="Proteomes" id="UP001159405"/>
    </source>
</evidence>
<sequence>MADSGKGGNEEHEMTNRKMSESGQPANNQNNHVQKSENSKKSLKKKVEVLLKAAGDAPIMVKKKWQVDGTKQVAYIIEFIRKYIKCEPHDSLFVYVGQCFAPTPDQTLQNLYDCFGADGKLVLHYCKTQAWG</sequence>
<dbReference type="PANTHER" id="PTHR13385">
    <property type="entry name" value="AUTOPHAGY PROTEIN 12"/>
    <property type="match status" value="1"/>
</dbReference>
<keyword evidence="1 4" id="KW-1017">Isopeptide bond</keyword>
<dbReference type="InterPro" id="IPR029071">
    <property type="entry name" value="Ubiquitin-like_domsf"/>
</dbReference>
<gene>
    <name evidence="6" type="ORF">PLOB_00035361</name>
</gene>
<comment type="similarity">
    <text evidence="4">Belongs to the ATG12 family.</text>
</comment>
<evidence type="ECO:0000256" key="4">
    <source>
        <dbReference type="RuleBase" id="RU361201"/>
    </source>
</evidence>
<comment type="function">
    <text evidence="4">Ubiquitin-like protein involved in autophagic vesicle formation.</text>
</comment>
<dbReference type="CDD" id="cd01612">
    <property type="entry name" value="Ubl_ATG12"/>
    <property type="match status" value="1"/>
</dbReference>
<evidence type="ECO:0000313" key="6">
    <source>
        <dbReference type="EMBL" id="CAH3037156.1"/>
    </source>
</evidence>